<dbReference type="Gene3D" id="3.40.720.10">
    <property type="entry name" value="Alkaline Phosphatase, subunit A"/>
    <property type="match status" value="1"/>
</dbReference>
<dbReference type="InterPro" id="IPR017850">
    <property type="entry name" value="Alkaline_phosphatase_core_sf"/>
</dbReference>
<evidence type="ECO:0000313" key="4">
    <source>
        <dbReference type="EMBL" id="MBB5315794.1"/>
    </source>
</evidence>
<name>A0A7W8MR16_9BACT</name>
<keyword evidence="5" id="KW-1185">Reference proteome</keyword>
<dbReference type="GO" id="GO:0004065">
    <property type="term" value="F:arylsulfatase activity"/>
    <property type="evidence" value="ECO:0007669"/>
    <property type="project" value="TreeGrafter"/>
</dbReference>
<dbReference type="PANTHER" id="PTHR42693:SF53">
    <property type="entry name" value="ENDO-4-O-SULFATASE"/>
    <property type="match status" value="1"/>
</dbReference>
<dbReference type="Proteomes" id="UP000568106">
    <property type="component" value="Unassembled WGS sequence"/>
</dbReference>
<evidence type="ECO:0000256" key="2">
    <source>
        <dbReference type="ARBA" id="ARBA00022801"/>
    </source>
</evidence>
<evidence type="ECO:0000259" key="3">
    <source>
        <dbReference type="Pfam" id="PF00884"/>
    </source>
</evidence>
<comment type="caution">
    <text evidence="4">The sequence shown here is derived from an EMBL/GenBank/DDBJ whole genome shotgun (WGS) entry which is preliminary data.</text>
</comment>
<dbReference type="InterPro" id="IPR000917">
    <property type="entry name" value="Sulfatase_N"/>
</dbReference>
<organism evidence="4 5">
    <name type="scientific">Tunturiibacter empetritectus</name>
    <dbReference type="NCBI Taxonomy" id="3069691"/>
    <lineage>
        <taxon>Bacteria</taxon>
        <taxon>Pseudomonadati</taxon>
        <taxon>Acidobacteriota</taxon>
        <taxon>Terriglobia</taxon>
        <taxon>Terriglobales</taxon>
        <taxon>Acidobacteriaceae</taxon>
        <taxon>Tunturiibacter</taxon>
    </lineage>
</organism>
<sequence length="647" mass="72046">MKRRDFLKTTAAVAGASVASRLGFSQNITEPGAKPNVIFILVDELRWPSVFPIGVNSAEEYFKRFMPNLYKHIWKRGVKFSNYHTAACACTPARGTIITGLYSHQSWLIGTITTNPKVPVLNPAFPTFGKLLQSAGYTTPYFGKWHVSVASGPKDTLVPYGFAWNSPPDPTGYNLQGTYGDQTPPAPGQDPAIPPPYNNDAYTTGQAIAYLQNVKTTDAPWFLTVGYVNPHDREFFPAGTEFLTYTNLFANYNKNHPNAPLNQNQDYTNSPPIVNWNTNKLKSPPPFGNPILPTNWQDPGNYAATGKPTTHAYFQKISAMVWGDIATNPFQLGFKVVPYPDGPDGSTGFGIGNAPFHYWQRGLDSYNQITKIIDEEIGDLLDQLHNLPQSIIDNTIIIFASDHGEYNGAHGFVQGKIGTVYDEATHIPLIVMDPSGRFTGDTNTIRTGLCSSVDLLNMFVTLGHKGDTTWLTKHPYDQIYTNRHDMYSMLKSRWAPGRDYLLFATDEIAPGFFNFNGAPTNILSLTTCETKVGAYYDWLPLSTRIDPTSVQLEFYDYSTKAGQLELFSHPRDPRAQEGYDALVNNYLPNELAAHLPGNPLDPNSLRFQQIKSEIAHVAFRDLIKNESQSTWRTGDGLRQFLGYGGQF</sequence>
<gene>
    <name evidence="4" type="ORF">HDF09_000444</name>
</gene>
<protein>
    <submittedName>
        <fullName evidence="4">Sulfatase</fullName>
        <ecNumber evidence="4">3.1.6.-</ecNumber>
    </submittedName>
</protein>
<evidence type="ECO:0000313" key="5">
    <source>
        <dbReference type="Proteomes" id="UP000568106"/>
    </source>
</evidence>
<dbReference type="EC" id="3.1.6.-" evidence="4"/>
<keyword evidence="2 4" id="KW-0378">Hydrolase</keyword>
<feature type="domain" description="Sulfatase N-terminal" evidence="3">
    <location>
        <begin position="35"/>
        <end position="459"/>
    </location>
</feature>
<dbReference type="AlphaFoldDB" id="A0A7W8MR16"/>
<dbReference type="SUPFAM" id="SSF53649">
    <property type="entry name" value="Alkaline phosphatase-like"/>
    <property type="match status" value="1"/>
</dbReference>
<dbReference type="PANTHER" id="PTHR42693">
    <property type="entry name" value="ARYLSULFATASE FAMILY MEMBER"/>
    <property type="match status" value="1"/>
</dbReference>
<comment type="similarity">
    <text evidence="1">Belongs to the sulfatase family.</text>
</comment>
<dbReference type="InterPro" id="IPR050738">
    <property type="entry name" value="Sulfatase"/>
</dbReference>
<dbReference type="EMBL" id="JACHDY010000001">
    <property type="protein sequence ID" value="MBB5315794.1"/>
    <property type="molecule type" value="Genomic_DNA"/>
</dbReference>
<dbReference type="Pfam" id="PF00884">
    <property type="entry name" value="Sulfatase"/>
    <property type="match status" value="1"/>
</dbReference>
<accession>A0A7W8MR16</accession>
<evidence type="ECO:0000256" key="1">
    <source>
        <dbReference type="ARBA" id="ARBA00008779"/>
    </source>
</evidence>
<proteinExistence type="inferred from homology"/>
<reference evidence="4" key="1">
    <citation type="submission" date="2020-08" db="EMBL/GenBank/DDBJ databases">
        <title>Genomic Encyclopedia of Type Strains, Phase IV (KMG-V): Genome sequencing to study the core and pangenomes of soil and plant-associated prokaryotes.</title>
        <authorList>
            <person name="Whitman W."/>
        </authorList>
    </citation>
    <scope>NUCLEOTIDE SEQUENCE [LARGE SCALE GENOMIC DNA]</scope>
    <source>
        <strain evidence="4">M8UP27</strain>
    </source>
</reference>